<dbReference type="InterPro" id="IPR036291">
    <property type="entry name" value="NAD(P)-bd_dom_sf"/>
</dbReference>
<gene>
    <name evidence="1" type="ORF">EH55_11485</name>
</gene>
<comment type="caution">
    <text evidence="1">The sequence shown here is derived from an EMBL/GenBank/DDBJ whole genome shotgun (WGS) entry which is preliminary data.</text>
</comment>
<dbReference type="PANTHER" id="PTHR13812:SF19">
    <property type="entry name" value="KETIMINE REDUCTASE MU-CRYSTALLIN"/>
    <property type="match status" value="1"/>
</dbReference>
<dbReference type="InterPro" id="IPR003462">
    <property type="entry name" value="ODC_Mu_crystall"/>
</dbReference>
<dbReference type="PIRSF" id="PIRSF001439">
    <property type="entry name" value="CryM"/>
    <property type="match status" value="1"/>
</dbReference>
<dbReference type="eggNOG" id="COG2423">
    <property type="taxonomic scope" value="Bacteria"/>
</dbReference>
<evidence type="ECO:0000313" key="2">
    <source>
        <dbReference type="Proteomes" id="UP000027665"/>
    </source>
</evidence>
<proteinExistence type="predicted"/>
<dbReference type="AlphaFoldDB" id="A0A073J0G5"/>
<dbReference type="Gene3D" id="3.30.1780.10">
    <property type="entry name" value="ornithine cyclodeaminase, domain 1"/>
    <property type="match status" value="1"/>
</dbReference>
<dbReference type="STRING" id="2754.EH55_11485"/>
<dbReference type="PATRIC" id="fig|2754.20.peg.1106"/>
<evidence type="ECO:0000313" key="1">
    <source>
        <dbReference type="EMBL" id="KEJ91167.1"/>
    </source>
</evidence>
<dbReference type="SUPFAM" id="SSF51735">
    <property type="entry name" value="NAD(P)-binding Rossmann-fold domains"/>
    <property type="match status" value="1"/>
</dbReference>
<dbReference type="RefSeq" id="WP_037978407.1">
    <property type="nucleotide sequence ID" value="NZ_JMKI01000054.1"/>
</dbReference>
<dbReference type="Gene3D" id="3.40.50.720">
    <property type="entry name" value="NAD(P)-binding Rossmann-like Domain"/>
    <property type="match status" value="1"/>
</dbReference>
<dbReference type="OrthoDB" id="9792005at2"/>
<dbReference type="GO" id="GO:0005737">
    <property type="term" value="C:cytoplasm"/>
    <property type="evidence" value="ECO:0007669"/>
    <property type="project" value="TreeGrafter"/>
</dbReference>
<sequence>MYTANEAQLKAFKKEHAYLKTKLDLGKEILWLTRSECIKAGPSVEETLAIVKDAMTAHGKKEYEMPAKIGIHPFEDVFFHAMPAYVPGKTACGMKWIECFPRNPREYELPQTTGLQIMNDVMTGVPVAVMDCTWLTAMRTPAVTALAAAALHPDAKTFGMFGCGVQGVGHVRFVAKTLKKLERIYIYDKYPECMDRLMAQVRGEVGVPIVKAKSVEEAVKSCEVLSSATFIVRKPMAIAKKEWVRKGQTILPCDLNTFWEPSIALEADKYIVDSSDEHELFNEMGYFPDGLPKIFCETGEMLAGLKEGRAKRGELIVCSNIGISTNDIAMGQAILSRALEMGIGTKMKL</sequence>
<organism evidence="1 2">
    <name type="scientific">Synergistes jonesii</name>
    <dbReference type="NCBI Taxonomy" id="2754"/>
    <lineage>
        <taxon>Bacteria</taxon>
        <taxon>Thermotogati</taxon>
        <taxon>Synergistota</taxon>
        <taxon>Synergistia</taxon>
        <taxon>Synergistales</taxon>
        <taxon>Synergistaceae</taxon>
        <taxon>Synergistes</taxon>
    </lineage>
</organism>
<dbReference type="GeneID" id="90984600"/>
<dbReference type="PANTHER" id="PTHR13812">
    <property type="entry name" value="KETIMINE REDUCTASE MU-CRYSTALLIN"/>
    <property type="match status" value="1"/>
</dbReference>
<protein>
    <submittedName>
        <fullName evidence="1">Ornithine cyclodeaminase</fullName>
    </submittedName>
</protein>
<dbReference type="EMBL" id="JMKI01000054">
    <property type="protein sequence ID" value="KEJ91167.1"/>
    <property type="molecule type" value="Genomic_DNA"/>
</dbReference>
<dbReference type="Pfam" id="PF02423">
    <property type="entry name" value="OCD_Mu_crystall"/>
    <property type="match status" value="1"/>
</dbReference>
<name>A0A073J0G5_9BACT</name>
<accession>A0A073J0G5</accession>
<dbReference type="Proteomes" id="UP000027665">
    <property type="component" value="Unassembled WGS sequence"/>
</dbReference>
<dbReference type="InterPro" id="IPR023401">
    <property type="entry name" value="ODC_N"/>
</dbReference>
<reference evidence="1 2" key="1">
    <citation type="submission" date="2014-04" db="EMBL/GenBank/DDBJ databases">
        <title>Draft Genome Sequence of Synergistes jonesii.</title>
        <authorList>
            <person name="Coil D.A."/>
            <person name="Eisen J.A."/>
            <person name="Holland-Moritz H.E."/>
        </authorList>
    </citation>
    <scope>NUCLEOTIDE SEQUENCE [LARGE SCALE GENOMIC DNA]</scope>
    <source>
        <strain evidence="1 2">78-1</strain>
    </source>
</reference>
<keyword evidence="2" id="KW-1185">Reference proteome</keyword>